<proteinExistence type="predicted"/>
<sequence>MTQYLATPPRRRVSTRTGLRLGSAVSSALIAVLGVTVSVSVADRQADLRHAVSTAEPLAVAAEDIYRDLSDADAASAETFLSAAQAGTSGEERYAADLSRVSANLAAVDADTRGSAALRAADGELLAGLPVFTKLIGTALADARQNLPVGAAYLREASALLRDRLLPAAQTALKVESDRLKADDDAAGTDYTLELVMAGATIVALLVTQTFVRRRTRRRINPGLLGATTLVAVIAVWTGFAGPDEGDAVAKAKTHWQAADTAIATDLAAVEAHGDELLGLAARGEDVGAYENDFAKATATLDSLLKNDHGAYADDARLARQSWGAAHLALVPAETLPQPDNAANVQALRLLTQPAAGGSDAAFLRVDQDLRQGADAEEAQYLAAVRAGHGDLDGLAAATVALTVVALAAAGYGMYRRLREYR</sequence>
<keyword evidence="1" id="KW-0812">Transmembrane</keyword>
<organism evidence="2 3">
    <name type="scientific">Catenulispora yoronensis</name>
    <dbReference type="NCBI Taxonomy" id="450799"/>
    <lineage>
        <taxon>Bacteria</taxon>
        <taxon>Bacillati</taxon>
        <taxon>Actinomycetota</taxon>
        <taxon>Actinomycetes</taxon>
        <taxon>Catenulisporales</taxon>
        <taxon>Catenulisporaceae</taxon>
        <taxon>Catenulispora</taxon>
    </lineage>
</organism>
<feature type="transmembrane region" description="Helical" evidence="1">
    <location>
        <begin position="395"/>
        <end position="415"/>
    </location>
</feature>
<keyword evidence="1" id="KW-1133">Transmembrane helix</keyword>
<keyword evidence="3" id="KW-1185">Reference proteome</keyword>
<accession>A0ABP5H2T0</accession>
<evidence type="ECO:0000256" key="1">
    <source>
        <dbReference type="SAM" id="Phobius"/>
    </source>
</evidence>
<keyword evidence="1" id="KW-0472">Membrane</keyword>
<feature type="transmembrane region" description="Helical" evidence="1">
    <location>
        <begin position="191"/>
        <end position="212"/>
    </location>
</feature>
<dbReference type="EMBL" id="BAAAQN010000083">
    <property type="protein sequence ID" value="GAA2061609.1"/>
    <property type="molecule type" value="Genomic_DNA"/>
</dbReference>
<protein>
    <recommendedName>
        <fullName evidence="4">Secreted protein</fullName>
    </recommendedName>
</protein>
<comment type="caution">
    <text evidence="2">The sequence shown here is derived from an EMBL/GenBank/DDBJ whole genome shotgun (WGS) entry which is preliminary data.</text>
</comment>
<gene>
    <name evidence="2" type="ORF">GCM10009839_85870</name>
</gene>
<dbReference type="Proteomes" id="UP001500751">
    <property type="component" value="Unassembled WGS sequence"/>
</dbReference>
<evidence type="ECO:0008006" key="4">
    <source>
        <dbReference type="Google" id="ProtNLM"/>
    </source>
</evidence>
<reference evidence="3" key="1">
    <citation type="journal article" date="2019" name="Int. J. Syst. Evol. Microbiol.">
        <title>The Global Catalogue of Microorganisms (GCM) 10K type strain sequencing project: providing services to taxonomists for standard genome sequencing and annotation.</title>
        <authorList>
            <consortium name="The Broad Institute Genomics Platform"/>
            <consortium name="The Broad Institute Genome Sequencing Center for Infectious Disease"/>
            <person name="Wu L."/>
            <person name="Ma J."/>
        </authorList>
    </citation>
    <scope>NUCLEOTIDE SEQUENCE [LARGE SCALE GENOMIC DNA]</scope>
    <source>
        <strain evidence="3">JCM 16014</strain>
    </source>
</reference>
<name>A0ABP5H2T0_9ACTN</name>
<dbReference type="RefSeq" id="WP_344671507.1">
    <property type="nucleotide sequence ID" value="NZ_BAAAQN010000083.1"/>
</dbReference>
<evidence type="ECO:0000313" key="3">
    <source>
        <dbReference type="Proteomes" id="UP001500751"/>
    </source>
</evidence>
<feature type="transmembrane region" description="Helical" evidence="1">
    <location>
        <begin position="21"/>
        <end position="42"/>
    </location>
</feature>
<feature type="transmembrane region" description="Helical" evidence="1">
    <location>
        <begin position="224"/>
        <end position="242"/>
    </location>
</feature>
<evidence type="ECO:0000313" key="2">
    <source>
        <dbReference type="EMBL" id="GAA2061609.1"/>
    </source>
</evidence>